<proteinExistence type="predicted"/>
<evidence type="ECO:0000313" key="2">
    <source>
        <dbReference type="Proteomes" id="UP000176339"/>
    </source>
</evidence>
<dbReference type="InterPro" id="IPR036910">
    <property type="entry name" value="HMG_box_dom_sf"/>
</dbReference>
<reference evidence="1 2" key="1">
    <citation type="journal article" date="2016" name="Nat. Commun.">
        <title>Thousands of microbial genomes shed light on interconnected biogeochemical processes in an aquifer system.</title>
        <authorList>
            <person name="Anantharaman K."/>
            <person name="Brown C.T."/>
            <person name="Hug L.A."/>
            <person name="Sharon I."/>
            <person name="Castelle C.J."/>
            <person name="Probst A.J."/>
            <person name="Thomas B.C."/>
            <person name="Singh A."/>
            <person name="Wilkins M.J."/>
            <person name="Karaoz U."/>
            <person name="Brodie E.L."/>
            <person name="Williams K.H."/>
            <person name="Hubbard S.S."/>
            <person name="Banfield J.F."/>
        </authorList>
    </citation>
    <scope>NUCLEOTIDE SEQUENCE [LARGE SCALE GENOMIC DNA]</scope>
</reference>
<comment type="caution">
    <text evidence="1">The sequence shown here is derived from an EMBL/GenBank/DDBJ whole genome shotgun (WGS) entry which is preliminary data.</text>
</comment>
<protein>
    <submittedName>
        <fullName evidence="1">Uncharacterized protein</fullName>
    </submittedName>
</protein>
<gene>
    <name evidence="1" type="ORF">A2846_03420</name>
</gene>
<dbReference type="EMBL" id="MFEN01000061">
    <property type="protein sequence ID" value="OGE82875.1"/>
    <property type="molecule type" value="Genomic_DNA"/>
</dbReference>
<sequence>MPHCGKTSYGCWFKDFTAEELDESEAMALATIQRDADLNWFAQPGDGKSPGVIMRDTGGNESILYDAMDVDDLDPDRPVPDEPMFAGDWYKASQEEKDEHLAKSEKFRKEYIKAHPDFPTLPKSPPFPRSWGELSEEDKQKYVIGCEKFKEEYFKHHSDIVFVGHHHPGFLMRLVRMARRNLSPSIPKGTVIHDDDCVGLPGCSCKRTKA</sequence>
<accession>A0A1F5NZ04</accession>
<organism evidence="1 2">
    <name type="scientific">Candidatus Doudnabacteria bacterium RIFCSPHIGHO2_01_FULL_49_9</name>
    <dbReference type="NCBI Taxonomy" id="1817827"/>
    <lineage>
        <taxon>Bacteria</taxon>
        <taxon>Candidatus Doudnaibacteriota</taxon>
    </lineage>
</organism>
<evidence type="ECO:0000313" key="1">
    <source>
        <dbReference type="EMBL" id="OGE82875.1"/>
    </source>
</evidence>
<name>A0A1F5NZ04_9BACT</name>
<dbReference type="AlphaFoldDB" id="A0A1F5NZ04"/>
<dbReference type="Proteomes" id="UP000176339">
    <property type="component" value="Unassembled WGS sequence"/>
</dbReference>
<dbReference type="SUPFAM" id="SSF47095">
    <property type="entry name" value="HMG-box"/>
    <property type="match status" value="1"/>
</dbReference>